<organism evidence="1 2">
    <name type="scientific">Aphis glycines</name>
    <name type="common">Soybean aphid</name>
    <dbReference type="NCBI Taxonomy" id="307491"/>
    <lineage>
        <taxon>Eukaryota</taxon>
        <taxon>Metazoa</taxon>
        <taxon>Ecdysozoa</taxon>
        <taxon>Arthropoda</taxon>
        <taxon>Hexapoda</taxon>
        <taxon>Insecta</taxon>
        <taxon>Pterygota</taxon>
        <taxon>Neoptera</taxon>
        <taxon>Paraneoptera</taxon>
        <taxon>Hemiptera</taxon>
        <taxon>Sternorrhyncha</taxon>
        <taxon>Aphidomorpha</taxon>
        <taxon>Aphidoidea</taxon>
        <taxon>Aphididae</taxon>
        <taxon>Aphidini</taxon>
        <taxon>Aphis</taxon>
        <taxon>Aphis</taxon>
    </lineage>
</organism>
<protein>
    <submittedName>
        <fullName evidence="1">Uncharacterized protein</fullName>
    </submittedName>
</protein>
<feature type="non-terminal residue" evidence="1">
    <location>
        <position position="1"/>
    </location>
</feature>
<gene>
    <name evidence="1" type="ORF">AGLY_013989</name>
</gene>
<sequence length="175" mass="20623">KKNKSDESWEELLVFGTSSQNKIIKWFVCCRDDEIQSTDRWTRACTSQKSIKYSITQTLKHIQLVLRKKIDAGAQITKKKLQCYTDIFCCPLKKKSSIYDLYFLNNNKYLKSFVDKSLSLRYFLLEEKLMENLLVSYSKIKLSNLSKTGFASFSDAFENYWKFFTLDPPKKTPKK</sequence>
<evidence type="ECO:0000313" key="1">
    <source>
        <dbReference type="EMBL" id="KAE9525940.1"/>
    </source>
</evidence>
<evidence type="ECO:0000313" key="2">
    <source>
        <dbReference type="Proteomes" id="UP000475862"/>
    </source>
</evidence>
<proteinExistence type="predicted"/>
<comment type="caution">
    <text evidence="1">The sequence shown here is derived from an EMBL/GenBank/DDBJ whole genome shotgun (WGS) entry which is preliminary data.</text>
</comment>
<dbReference type="Proteomes" id="UP000475862">
    <property type="component" value="Unassembled WGS sequence"/>
</dbReference>
<name>A0A6G0T4T4_APHGL</name>
<reference evidence="1 2" key="1">
    <citation type="submission" date="2019-08" db="EMBL/GenBank/DDBJ databases">
        <title>The genome of the soybean aphid Biotype 1, its phylome, world population structure and adaptation to the North American continent.</title>
        <authorList>
            <person name="Giordano R."/>
            <person name="Donthu R.K."/>
            <person name="Hernandez A.G."/>
            <person name="Wright C.L."/>
            <person name="Zimin A.V."/>
        </authorList>
    </citation>
    <scope>NUCLEOTIDE SEQUENCE [LARGE SCALE GENOMIC DNA]</scope>
    <source>
        <tissue evidence="1">Whole aphids</tissue>
    </source>
</reference>
<accession>A0A6G0T4T4</accession>
<keyword evidence="2" id="KW-1185">Reference proteome</keyword>
<dbReference type="EMBL" id="VYZN01000057">
    <property type="protein sequence ID" value="KAE9525940.1"/>
    <property type="molecule type" value="Genomic_DNA"/>
</dbReference>
<dbReference type="AlphaFoldDB" id="A0A6G0T4T4"/>